<feature type="domain" description="WW" evidence="8">
    <location>
        <begin position="367"/>
        <end position="401"/>
    </location>
</feature>
<dbReference type="STRING" id="703135.A0A2A9NZL4"/>
<dbReference type="InterPro" id="IPR036028">
    <property type="entry name" value="SH3-like_dom_sf"/>
</dbReference>
<dbReference type="PROSITE" id="PS50002">
    <property type="entry name" value="SH3"/>
    <property type="match status" value="1"/>
</dbReference>
<dbReference type="InterPro" id="IPR001895">
    <property type="entry name" value="RASGEF_cat_dom"/>
</dbReference>
<dbReference type="OrthoDB" id="546434at2759"/>
<dbReference type="PANTHER" id="PTHR23113">
    <property type="entry name" value="GUANINE NUCLEOTIDE EXCHANGE FACTOR"/>
    <property type="match status" value="1"/>
</dbReference>
<dbReference type="PROSITE" id="PS50009">
    <property type="entry name" value="RASGEF_CAT"/>
    <property type="match status" value="1"/>
</dbReference>
<feature type="compositionally biased region" description="Polar residues" evidence="5">
    <location>
        <begin position="406"/>
        <end position="416"/>
    </location>
</feature>
<feature type="region of interest" description="Disordered" evidence="5">
    <location>
        <begin position="303"/>
        <end position="355"/>
    </location>
</feature>
<dbReference type="Gene3D" id="2.20.70.10">
    <property type="match status" value="1"/>
</dbReference>
<feature type="domain" description="N-terminal Ras-GEF" evidence="9">
    <location>
        <begin position="1020"/>
        <end position="1151"/>
    </location>
</feature>
<evidence type="ECO:0000313" key="11">
    <source>
        <dbReference type="Proteomes" id="UP000242287"/>
    </source>
</evidence>
<dbReference type="InterPro" id="IPR023578">
    <property type="entry name" value="Ras_GEF_dom_sf"/>
</dbReference>
<evidence type="ECO:0000259" key="9">
    <source>
        <dbReference type="PROSITE" id="PS50212"/>
    </source>
</evidence>
<dbReference type="Proteomes" id="UP000242287">
    <property type="component" value="Unassembled WGS sequence"/>
</dbReference>
<dbReference type="SMART" id="SM00326">
    <property type="entry name" value="SH3"/>
    <property type="match status" value="1"/>
</dbReference>
<reference evidence="10 11" key="1">
    <citation type="submission" date="2014-02" db="EMBL/GenBank/DDBJ databases">
        <title>Transposable element dynamics among asymbiotic and ectomycorrhizal Amanita fungi.</title>
        <authorList>
            <consortium name="DOE Joint Genome Institute"/>
            <person name="Hess J."/>
            <person name="Skrede I."/>
            <person name="Wolfe B."/>
            <person name="LaButti K."/>
            <person name="Ohm R.A."/>
            <person name="Grigoriev I.V."/>
            <person name="Pringle A."/>
        </authorList>
    </citation>
    <scope>NUCLEOTIDE SEQUENCE [LARGE SCALE GENOMIC DNA]</scope>
    <source>
        <strain evidence="10 11">SKay4041</strain>
    </source>
</reference>
<dbReference type="Pfam" id="PF25006">
    <property type="entry name" value="DUF7783"/>
    <property type="match status" value="1"/>
</dbReference>
<dbReference type="CDD" id="cd00201">
    <property type="entry name" value="WW"/>
    <property type="match status" value="1"/>
</dbReference>
<dbReference type="Pfam" id="PF00618">
    <property type="entry name" value="RasGEF_N"/>
    <property type="match status" value="1"/>
</dbReference>
<dbReference type="GO" id="GO:0005085">
    <property type="term" value="F:guanyl-nucleotide exchange factor activity"/>
    <property type="evidence" value="ECO:0007669"/>
    <property type="project" value="UniProtKB-KW"/>
</dbReference>
<dbReference type="CDD" id="cd00155">
    <property type="entry name" value="RasGEF"/>
    <property type="match status" value="1"/>
</dbReference>
<dbReference type="EMBL" id="KZ301974">
    <property type="protein sequence ID" value="PFH53392.1"/>
    <property type="molecule type" value="Genomic_DNA"/>
</dbReference>
<dbReference type="PRINTS" id="PR00452">
    <property type="entry name" value="SH3DOMAIN"/>
</dbReference>
<dbReference type="SMART" id="SM00147">
    <property type="entry name" value="RasGEF"/>
    <property type="match status" value="1"/>
</dbReference>
<feature type="domain" description="Ras-GEF" evidence="7">
    <location>
        <begin position="1184"/>
        <end position="1420"/>
    </location>
</feature>
<evidence type="ECO:0000256" key="4">
    <source>
        <dbReference type="PROSITE-ProRule" id="PRU00192"/>
    </source>
</evidence>
<dbReference type="SMART" id="SM00229">
    <property type="entry name" value="RasGEFN"/>
    <property type="match status" value="1"/>
</dbReference>
<evidence type="ECO:0000259" key="8">
    <source>
        <dbReference type="PROSITE" id="PS50020"/>
    </source>
</evidence>
<protein>
    <recommendedName>
        <fullName evidence="12">Ras GEF</fullName>
    </recommendedName>
</protein>
<feature type="compositionally biased region" description="Polar residues" evidence="5">
    <location>
        <begin position="426"/>
        <end position="443"/>
    </location>
</feature>
<dbReference type="Gene3D" id="2.30.30.40">
    <property type="entry name" value="SH3 Domains"/>
    <property type="match status" value="1"/>
</dbReference>
<dbReference type="InterPro" id="IPR056685">
    <property type="entry name" value="DUF7783"/>
</dbReference>
<name>A0A2A9NZL4_9AGAR</name>
<dbReference type="SMART" id="SM00456">
    <property type="entry name" value="WW"/>
    <property type="match status" value="1"/>
</dbReference>
<dbReference type="InterPro" id="IPR036964">
    <property type="entry name" value="RASGEF_cat_dom_sf"/>
</dbReference>
<feature type="compositionally biased region" description="Polar residues" evidence="5">
    <location>
        <begin position="346"/>
        <end position="355"/>
    </location>
</feature>
<dbReference type="PROSITE" id="PS50212">
    <property type="entry name" value="RASGEF_NTER"/>
    <property type="match status" value="1"/>
</dbReference>
<evidence type="ECO:0008006" key="12">
    <source>
        <dbReference type="Google" id="ProtNLM"/>
    </source>
</evidence>
<feature type="region of interest" description="Disordered" evidence="5">
    <location>
        <begin position="406"/>
        <end position="483"/>
    </location>
</feature>
<evidence type="ECO:0000259" key="7">
    <source>
        <dbReference type="PROSITE" id="PS50009"/>
    </source>
</evidence>
<dbReference type="InterPro" id="IPR001202">
    <property type="entry name" value="WW_dom"/>
</dbReference>
<dbReference type="SUPFAM" id="SSF50044">
    <property type="entry name" value="SH3-domain"/>
    <property type="match status" value="1"/>
</dbReference>
<dbReference type="FunFam" id="2.30.30.40:FF:000072">
    <property type="entry name" value="Unconventional Myosin IB"/>
    <property type="match status" value="1"/>
</dbReference>
<dbReference type="Pfam" id="PF00018">
    <property type="entry name" value="SH3_1"/>
    <property type="match status" value="1"/>
</dbReference>
<dbReference type="InterPro" id="IPR000651">
    <property type="entry name" value="Ras-like_Gua-exchang_fac_N"/>
</dbReference>
<accession>A0A2A9NZL4</accession>
<dbReference type="GO" id="GO:0005886">
    <property type="term" value="C:plasma membrane"/>
    <property type="evidence" value="ECO:0007669"/>
    <property type="project" value="TreeGrafter"/>
</dbReference>
<proteinExistence type="predicted"/>
<feature type="domain" description="SH3" evidence="6">
    <location>
        <begin position="84"/>
        <end position="143"/>
    </location>
</feature>
<keyword evidence="2 3" id="KW-0344">Guanine-nucleotide releasing factor</keyword>
<evidence type="ECO:0000256" key="1">
    <source>
        <dbReference type="ARBA" id="ARBA00022443"/>
    </source>
</evidence>
<dbReference type="CDD" id="cd11883">
    <property type="entry name" value="SH3_Sdc25"/>
    <property type="match status" value="1"/>
</dbReference>
<organism evidence="10 11">
    <name type="scientific">Amanita thiersii Skay4041</name>
    <dbReference type="NCBI Taxonomy" id="703135"/>
    <lineage>
        <taxon>Eukaryota</taxon>
        <taxon>Fungi</taxon>
        <taxon>Dikarya</taxon>
        <taxon>Basidiomycota</taxon>
        <taxon>Agaricomycotina</taxon>
        <taxon>Agaricomycetes</taxon>
        <taxon>Agaricomycetidae</taxon>
        <taxon>Agaricales</taxon>
        <taxon>Pluteineae</taxon>
        <taxon>Amanitaceae</taxon>
        <taxon>Amanita</taxon>
    </lineage>
</organism>
<feature type="compositionally biased region" description="Low complexity" evidence="5">
    <location>
        <begin position="327"/>
        <end position="338"/>
    </location>
</feature>
<dbReference type="Gene3D" id="1.20.870.10">
    <property type="entry name" value="Son of sevenless (SoS) protein Chain: S domain 1"/>
    <property type="match status" value="1"/>
</dbReference>
<evidence type="ECO:0000256" key="5">
    <source>
        <dbReference type="SAM" id="MobiDB-lite"/>
    </source>
</evidence>
<dbReference type="Gene3D" id="1.10.840.10">
    <property type="entry name" value="Ras guanine-nucleotide exchange factors catalytic domain"/>
    <property type="match status" value="1"/>
</dbReference>
<keyword evidence="11" id="KW-1185">Reference proteome</keyword>
<dbReference type="PANTHER" id="PTHR23113:SF368">
    <property type="entry name" value="CELL DIVISION CONTROL PROTEIN 25"/>
    <property type="match status" value="1"/>
</dbReference>
<evidence type="ECO:0000256" key="3">
    <source>
        <dbReference type="PROSITE-ProRule" id="PRU00168"/>
    </source>
</evidence>
<dbReference type="InterPro" id="IPR008937">
    <property type="entry name" value="Ras-like_GEF"/>
</dbReference>
<dbReference type="CDD" id="cd06224">
    <property type="entry name" value="REM"/>
    <property type="match status" value="1"/>
</dbReference>
<gene>
    <name evidence="10" type="ORF">AMATHDRAFT_1447</name>
</gene>
<dbReference type="InterPro" id="IPR001452">
    <property type="entry name" value="SH3_domain"/>
</dbReference>
<keyword evidence="1 4" id="KW-0728">SH3 domain</keyword>
<dbReference type="GO" id="GO:0007265">
    <property type="term" value="P:Ras protein signal transduction"/>
    <property type="evidence" value="ECO:0007669"/>
    <property type="project" value="TreeGrafter"/>
</dbReference>
<sequence length="1437" mass="159171">MHPAIHHAFIDSQIPRRGPVNQSLHTTTTTTTTTATVAHLPVTSLSAPQQVQNTVLQPLSQPQAQIQPQYHQEQVLELDMDDQFQTLFCRALYDYDSQDSSALSFRRGDIIEVLSQQPSGWWDGLLGDERGWFPSNYVVVISEDEAEQAFASAVSEAQQGLVGNMHMNLNGNGAAVMTGNAGTTTTVGASLIAVNETTPIGNMEFGRLQDRGMIVQQQQQQQPDQRHYHPSVDADGEVDLSHALMSRGMGHVDEEPWLSGETGYGSINSQVRSSLSLSSQPSDFWMPRVTPDNQIYYLNIQTGQQSRDLPQEADVGASESEMNDFASQPSSRSGTSTSLPYHASGHSVTPSTSSEQNVAGFDFFRRTGTPEPWVRRLADDGHSYYYLNRIDGSVQWIRPEPTFQSTVRDRSMSGSRSGAVPVPPLRTTSSRQFQQMESNSRLSVYSDDSDVQPLDHIRPRPQKSNGHVKARDSPKLPTSTGAMPDPTFAERIAKSLQHALAPTGPESVTALSAAAKHAIKAVVENIKPNDITRRPEEDQRMDDLIHAVVLAVRNLLYVSAIPTGQIPSSVLPKDYKDSRIVSSSQSPLKPAQRKVTATLSRLVLSARAMQYDSGVLLSDTITRIQSDAEELEKAVLSYVLEVQRAQHAADAKPLKRLHGVFSTANIGFGLVGAGAAASWKGFGWVPLSGGHELPKRILTRDVIIELGGYISRLDETTTSLSYSLRVSDEGSVDQIHVRSQELIAEISAMLSFIADIHVARHIDIDGLPMDGNPPSELYLVTVERARLLVRTLEASVQAVYDVGVALLMTTQTISASEFGQSRLDKATTYERLDGLCVSLKANMDLVQQTLDAILGVGHEQAETAQGEYNGSIEWRMSKVSTVHKGDQLATDGYEDLVDMAYAMNRGNSGSSLHPLANPPNPPMNQFNQGNPISQGLHASPDEHYPGIPTKQIDGVPPEPVPSPGLDDDMIEVTKSPPRQNAGNSKLAKIFGDEYADKVAKDSQPWYLRPNYGPNDILMDPDGAVRGGTLAALVERLTAHDQLDPTYTKAFLMTYKSFTTVDELFDLLVARFRIQAPPNLMPKEQEEWDKLKQRLIQIRVLNTLKSMVTDEDVLDKEDVHILDRMLEFVKSDEVSHLNAALQLRANIERAKAGGDALKTTQTNLGPPPAPIIPRSNKKLKLLDIEPLELARQLTIKESELYRKVKPMECLLRAREPKSETDNITVIIQLSNRIADWVADAILSKDDSRKRAATVKHLIIAADRCRTLNNFSSMIAITSGLNTPPIRRLKRTWDQINQRVVAQFHACEATIDSDKNFTKYRQLMQTVTPPCVPFIGVFLSTLQFIQDGNPDNLPGGLINFRKRQKASEVLSDIKRWQAQPFNLQVVPSVMNYLEESLNQFNDHDTRVSADRFWKMSLELEPKERDDEKMARLLQESGFL</sequence>
<dbReference type="PROSITE" id="PS50020">
    <property type="entry name" value="WW_DOMAIN_2"/>
    <property type="match status" value="1"/>
</dbReference>
<evidence type="ECO:0000313" key="10">
    <source>
        <dbReference type="EMBL" id="PFH53392.1"/>
    </source>
</evidence>
<dbReference type="SUPFAM" id="SSF48366">
    <property type="entry name" value="Ras GEF"/>
    <property type="match status" value="1"/>
</dbReference>
<dbReference type="Pfam" id="PF00617">
    <property type="entry name" value="RasGEF"/>
    <property type="match status" value="1"/>
</dbReference>
<evidence type="ECO:0000256" key="2">
    <source>
        <dbReference type="ARBA" id="ARBA00022658"/>
    </source>
</evidence>
<evidence type="ECO:0000259" key="6">
    <source>
        <dbReference type="PROSITE" id="PS50002"/>
    </source>
</evidence>